<dbReference type="GO" id="GO:0015768">
    <property type="term" value="P:maltose transport"/>
    <property type="evidence" value="ECO:0007669"/>
    <property type="project" value="TreeGrafter"/>
</dbReference>
<dbReference type="PRINTS" id="PR00181">
    <property type="entry name" value="MALTOSEBP"/>
</dbReference>
<dbReference type="PANTHER" id="PTHR30061">
    <property type="entry name" value="MALTOSE-BINDING PERIPLASMIC PROTEIN"/>
    <property type="match status" value="1"/>
</dbReference>
<comment type="caution">
    <text evidence="7">The sequence shown here is derived from an EMBL/GenBank/DDBJ whole genome shotgun (WGS) entry which is preliminary data.</text>
</comment>
<feature type="chain" id="PRO_5016487484" description="Maltodextrin-binding protein" evidence="5">
    <location>
        <begin position="25"/>
        <end position="440"/>
    </location>
</feature>
<dbReference type="InterPro" id="IPR006059">
    <property type="entry name" value="SBP"/>
</dbReference>
<dbReference type="GO" id="GO:0015144">
    <property type="term" value="F:carbohydrate transmembrane transporter activity"/>
    <property type="evidence" value="ECO:0007669"/>
    <property type="project" value="InterPro"/>
</dbReference>
<proteinExistence type="inferred from homology"/>
<dbReference type="PROSITE" id="PS51257">
    <property type="entry name" value="PROKAR_LIPOPROTEIN"/>
    <property type="match status" value="1"/>
</dbReference>
<dbReference type="SUPFAM" id="SSF53850">
    <property type="entry name" value="Periplasmic binding protein-like II"/>
    <property type="match status" value="1"/>
</dbReference>
<evidence type="ECO:0000313" key="7">
    <source>
        <dbReference type="EMBL" id="RCW51806.1"/>
    </source>
</evidence>
<gene>
    <name evidence="7" type="ORF">DFP97_101149</name>
</gene>
<keyword evidence="3 5" id="KW-0762">Sugar transport</keyword>
<comment type="similarity">
    <text evidence="1 5">Belongs to the bacterial solute-binding protein 1 family.</text>
</comment>
<accession>A0A368W9P9</accession>
<name>A0A368W9P9_9BACL</name>
<dbReference type="GO" id="GO:1901982">
    <property type="term" value="F:maltose binding"/>
    <property type="evidence" value="ECO:0007669"/>
    <property type="project" value="TreeGrafter"/>
</dbReference>
<keyword evidence="2 5" id="KW-0813">Transport</keyword>
<comment type="subcellular location">
    <subcellularLocation>
        <location evidence="5">Cell membrane</location>
        <topology evidence="5">Lipid-anchor</topology>
    </subcellularLocation>
</comment>
<dbReference type="EMBL" id="QPJD01000001">
    <property type="protein sequence ID" value="RCW51806.1"/>
    <property type="molecule type" value="Genomic_DNA"/>
</dbReference>
<dbReference type="AlphaFoldDB" id="A0A368W9P9"/>
<keyword evidence="4 5" id="KW-0732">Signal</keyword>
<dbReference type="GO" id="GO:0055052">
    <property type="term" value="C:ATP-binding cassette (ABC) transporter complex, substrate-binding subunit-containing"/>
    <property type="evidence" value="ECO:0007669"/>
    <property type="project" value="TreeGrafter"/>
</dbReference>
<evidence type="ECO:0000256" key="2">
    <source>
        <dbReference type="ARBA" id="ARBA00022448"/>
    </source>
</evidence>
<dbReference type="RefSeq" id="WP_114378067.1">
    <property type="nucleotide sequence ID" value="NZ_QPJD01000001.1"/>
</dbReference>
<keyword evidence="8" id="KW-1185">Reference proteome</keyword>
<dbReference type="Gene3D" id="3.40.190.10">
    <property type="entry name" value="Periplasmic binding protein-like II"/>
    <property type="match status" value="2"/>
</dbReference>
<evidence type="ECO:0000256" key="6">
    <source>
        <dbReference type="SAM" id="MobiDB-lite"/>
    </source>
</evidence>
<keyword evidence="5" id="KW-1003">Cell membrane</keyword>
<dbReference type="InterPro" id="IPR006060">
    <property type="entry name" value="Maltose/Cyclodextrin-bd"/>
</dbReference>
<evidence type="ECO:0000313" key="8">
    <source>
        <dbReference type="Proteomes" id="UP000252415"/>
    </source>
</evidence>
<sequence length="440" mass="47077">MKKWFVMSLIVALFIISACGGANKGGNTEGAGNATNAPANNTAAGNTNEGAADAEDITPEEGASLLVWESKEERPFVEAIAKEFTEKYGIEVRFEEVGAADQVTKLTTDGPAGLGADVVVFPHDNLGRAVTAGLVLPNDFYEEKSKSENSEIAVNAVTYDGVLYGYPRSIETYALFYNKALIKEAPKTFDEIVEFAKTFNDVPNNKYALMWDVGNFYFNYPFISTGGYVYGDNGQNKDDIGLNTEGAISGVKYYGSLKNSILPLNSGDITYDIKKGLFTGGTLAMDINGPWTIADYKNAGIDFGVAPLPSINGQPASSFSGVKAWYVNQFSKYPQAARLFASFASTKAAQLKDFELTGAIPANIEATNDPSVQSNEIVKGFVAQFNQSTPMPSIPEMGNVWSPIAAAFADVWNSGKDAKEALDNAVQQIKDANNGAAAAK</sequence>
<protein>
    <recommendedName>
        <fullName evidence="5">Maltodextrin-binding protein</fullName>
    </recommendedName>
</protein>
<keyword evidence="5" id="KW-0472">Membrane</keyword>
<feature type="compositionally biased region" description="Low complexity" evidence="6">
    <location>
        <begin position="32"/>
        <end position="51"/>
    </location>
</feature>
<evidence type="ECO:0000256" key="1">
    <source>
        <dbReference type="ARBA" id="ARBA00008520"/>
    </source>
</evidence>
<feature type="signal peptide" evidence="5">
    <location>
        <begin position="1"/>
        <end position="24"/>
    </location>
</feature>
<organism evidence="7 8">
    <name type="scientific">Paenibacillus prosopidis</name>
    <dbReference type="NCBI Taxonomy" id="630520"/>
    <lineage>
        <taxon>Bacteria</taxon>
        <taxon>Bacillati</taxon>
        <taxon>Bacillota</taxon>
        <taxon>Bacilli</taxon>
        <taxon>Bacillales</taxon>
        <taxon>Paenibacillaceae</taxon>
        <taxon>Paenibacillus</taxon>
    </lineage>
</organism>
<dbReference type="OrthoDB" id="9766758at2"/>
<evidence type="ECO:0000256" key="5">
    <source>
        <dbReference type="RuleBase" id="RU365005"/>
    </source>
</evidence>
<dbReference type="Pfam" id="PF13416">
    <property type="entry name" value="SBP_bac_8"/>
    <property type="match status" value="1"/>
</dbReference>
<evidence type="ECO:0000256" key="3">
    <source>
        <dbReference type="ARBA" id="ARBA00022597"/>
    </source>
</evidence>
<dbReference type="GO" id="GO:0042956">
    <property type="term" value="P:maltodextrin transmembrane transport"/>
    <property type="evidence" value="ECO:0007669"/>
    <property type="project" value="TreeGrafter"/>
</dbReference>
<evidence type="ECO:0000256" key="4">
    <source>
        <dbReference type="ARBA" id="ARBA00022729"/>
    </source>
</evidence>
<dbReference type="Proteomes" id="UP000252415">
    <property type="component" value="Unassembled WGS sequence"/>
</dbReference>
<dbReference type="PANTHER" id="PTHR30061:SF50">
    <property type="entry name" value="MALTOSE_MALTODEXTRIN-BINDING PERIPLASMIC PROTEIN"/>
    <property type="match status" value="1"/>
</dbReference>
<dbReference type="CDD" id="cd13586">
    <property type="entry name" value="PBP2_Maltose_binding_like"/>
    <property type="match status" value="1"/>
</dbReference>
<keyword evidence="5" id="KW-0449">Lipoprotein</keyword>
<feature type="region of interest" description="Disordered" evidence="6">
    <location>
        <begin position="32"/>
        <end position="55"/>
    </location>
</feature>
<reference evidence="7 8" key="1">
    <citation type="submission" date="2018-07" db="EMBL/GenBank/DDBJ databases">
        <title>Genomic Encyclopedia of Type Strains, Phase III (KMG-III): the genomes of soil and plant-associated and newly described type strains.</title>
        <authorList>
            <person name="Whitman W."/>
        </authorList>
    </citation>
    <scope>NUCLEOTIDE SEQUENCE [LARGE SCALE GENOMIC DNA]</scope>
    <source>
        <strain evidence="7 8">CECT 7506</strain>
    </source>
</reference>